<proteinExistence type="inferred from homology"/>
<keyword evidence="4" id="KW-1185">Reference proteome</keyword>
<reference evidence="3 4" key="1">
    <citation type="submission" date="2019-02" db="EMBL/GenBank/DDBJ databases">
        <title>Sequencing the genomes of 1000 actinobacteria strains.</title>
        <authorList>
            <person name="Klenk H.-P."/>
        </authorList>
    </citation>
    <scope>NUCLEOTIDE SEQUENCE [LARGE SCALE GENOMIC DNA]</scope>
    <source>
        <strain evidence="3 4">DSM 16932</strain>
    </source>
</reference>
<feature type="domain" description="Calcineurin-like phosphoesterase" evidence="2">
    <location>
        <begin position="35"/>
        <end position="182"/>
    </location>
</feature>
<accession>A0A4Q7M6J7</accession>
<name>A0A4Q7M6J7_9MICO</name>
<dbReference type="InterPro" id="IPR029052">
    <property type="entry name" value="Metallo-depent_PP-like"/>
</dbReference>
<dbReference type="EMBL" id="SGWX01000001">
    <property type="protein sequence ID" value="RZS62262.1"/>
    <property type="molecule type" value="Genomic_DNA"/>
</dbReference>
<evidence type="ECO:0000313" key="4">
    <source>
        <dbReference type="Proteomes" id="UP000293852"/>
    </source>
</evidence>
<evidence type="ECO:0000313" key="3">
    <source>
        <dbReference type="EMBL" id="RZS62262.1"/>
    </source>
</evidence>
<comment type="similarity">
    <text evidence="1">Belongs to the metallophosphoesterase superfamily. YfcE family.</text>
</comment>
<protein>
    <submittedName>
        <fullName evidence="3">Calcineurin-like phosphoesterase family protein</fullName>
    </submittedName>
</protein>
<dbReference type="AlphaFoldDB" id="A0A4Q7M6J7"/>
<dbReference type="InterPro" id="IPR024654">
    <property type="entry name" value="Calcineurin-like_PHP_lpxH"/>
</dbReference>
<dbReference type="RefSeq" id="WP_165399933.1">
    <property type="nucleotide sequence ID" value="NZ_SGWX01000001.1"/>
</dbReference>
<sequence length="209" mass="23509">MTTFYTADLHLGHANLLTLSAARGAQFAAVEQMDAALIERWNETVAPDDTVWVLGDVDMHGKPTNLAKVTQLHGTKILIAGNHDACWAGMRGGWAHRKAYLDAGFDAVLDFAVTTLPSTKKNAQHPRVMLSHFPYDGDHADTDRYEAFRLRDRGIPLLHGHVHEAYRERKSRRGTWGVNVGVDWWDYRPVHERTLAAHLDDLRRGPASR</sequence>
<evidence type="ECO:0000259" key="2">
    <source>
        <dbReference type="Pfam" id="PF12850"/>
    </source>
</evidence>
<comment type="caution">
    <text evidence="3">The sequence shown here is derived from an EMBL/GenBank/DDBJ whole genome shotgun (WGS) entry which is preliminary data.</text>
</comment>
<dbReference type="Pfam" id="PF12850">
    <property type="entry name" value="Metallophos_2"/>
    <property type="match status" value="1"/>
</dbReference>
<organism evidence="3 4">
    <name type="scientific">Xylanimonas ulmi</name>
    <dbReference type="NCBI Taxonomy" id="228973"/>
    <lineage>
        <taxon>Bacteria</taxon>
        <taxon>Bacillati</taxon>
        <taxon>Actinomycetota</taxon>
        <taxon>Actinomycetes</taxon>
        <taxon>Micrococcales</taxon>
        <taxon>Promicromonosporaceae</taxon>
        <taxon>Xylanimonas</taxon>
    </lineage>
</organism>
<evidence type="ECO:0000256" key="1">
    <source>
        <dbReference type="ARBA" id="ARBA00008950"/>
    </source>
</evidence>
<gene>
    <name evidence="3" type="ORF">EV386_2588</name>
</gene>
<dbReference type="Gene3D" id="3.60.21.10">
    <property type="match status" value="1"/>
</dbReference>
<dbReference type="Proteomes" id="UP000293852">
    <property type="component" value="Unassembled WGS sequence"/>
</dbReference>
<dbReference type="SUPFAM" id="SSF56300">
    <property type="entry name" value="Metallo-dependent phosphatases"/>
    <property type="match status" value="1"/>
</dbReference>